<evidence type="ECO:0000313" key="2">
    <source>
        <dbReference type="Proteomes" id="UP000712570"/>
    </source>
</evidence>
<keyword evidence="2" id="KW-1185">Reference proteome</keyword>
<comment type="caution">
    <text evidence="1">The sequence shown here is derived from an EMBL/GenBank/DDBJ whole genome shotgun (WGS) entry which is preliminary data.</text>
</comment>
<proteinExistence type="predicted"/>
<dbReference type="InterPro" id="IPR045395">
    <property type="entry name" value="ALTTAQ_rpt"/>
</dbReference>
<reference evidence="1 2" key="1">
    <citation type="submission" date="2020-03" db="EMBL/GenBank/DDBJ databases">
        <title>Draft genome sequence of environmentally isolated violet-colored cultures.</title>
        <authorList>
            <person name="Wilson H.S."/>
        </authorList>
    </citation>
    <scope>NUCLEOTIDE SEQUENCE [LARGE SCALE GENOMIC DNA]</scope>
    <source>
        <strain evidence="1 2">HSC-16F04</strain>
    </source>
</reference>
<dbReference type="PANTHER" id="PTHR39431:SF1">
    <property type="entry name" value="FRPA_C-RELATED PROTEIN"/>
    <property type="match status" value="1"/>
</dbReference>
<dbReference type="Proteomes" id="UP000712570">
    <property type="component" value="Unassembled WGS sequence"/>
</dbReference>
<dbReference type="PANTHER" id="PTHR39431">
    <property type="entry name" value="FRPA/C-RELATED PROTEIN"/>
    <property type="match status" value="1"/>
</dbReference>
<sequence>RALTTDQTVALTTDQAATLSSSQIAALSTGSVAALETRDLVVLKTSGIAALNTAQVNVLTTAQVAKLTTDQVVALTSASLATGFTTDQIVALTALQAAVLSSNQVAALSSTNIAALETTDLAALITTSFVGLTTKQMGALTTAQAVALTSDQASVLNSAQVAALSTSSVAALETSDLVVLSTRAIAALTTQQIIVLGTNQIQALTTNQVAAITTTQVMQMTTSQIQAFTTDQISHLALGSPLILDLNKNGKVDTLSITDGVKFDLYASGDKVNTGWVGSGDGLLVMDRNHDGVINDGKELFGTSAVLSSGEKAADGYAALAGLDSNQDGTVDIKDDGFNDLRVWLDENADGISQASELKTLASLDIAKLNLDVSKTAEKDNGNFVGLKSTYQSTDGSSHAAADVWFVADNPATAAPDMRSKVVDLVQAISAFEEGEKQAAAGVGALKDQLPADTSLTLVSADHVGQMTDLLKQFDANGKLIESAGDSLVSAEQKLHLNGLGRAGDAGILAVK</sequence>
<protein>
    <submittedName>
        <fullName evidence="1">Heme utilization protein</fullName>
    </submittedName>
</protein>
<dbReference type="Gene3D" id="3.80.10.10">
    <property type="entry name" value="Ribonuclease Inhibitor"/>
    <property type="match status" value="1"/>
</dbReference>
<dbReference type="Pfam" id="PF20080">
    <property type="entry name" value="ALTTAQ_rpt"/>
    <property type="match status" value="3"/>
</dbReference>
<accession>A0ABX0L304</accession>
<dbReference type="RefSeq" id="WP_332841477.1">
    <property type="nucleotide sequence ID" value="NZ_JAAOLX010000021.1"/>
</dbReference>
<feature type="non-terminal residue" evidence="1">
    <location>
        <position position="1"/>
    </location>
</feature>
<dbReference type="EMBL" id="JAAOLX010000021">
    <property type="protein sequence ID" value="NHQ88654.1"/>
    <property type="molecule type" value="Genomic_DNA"/>
</dbReference>
<name>A0ABX0L304_9NEIS</name>
<gene>
    <name evidence="1" type="ORF">HA050_21375</name>
</gene>
<organism evidence="1 2">
    <name type="scientific">Iodobacter violaceini</name>
    <dbReference type="NCBI Taxonomy" id="3044271"/>
    <lineage>
        <taxon>Bacteria</taxon>
        <taxon>Pseudomonadati</taxon>
        <taxon>Pseudomonadota</taxon>
        <taxon>Betaproteobacteria</taxon>
        <taxon>Neisseriales</taxon>
        <taxon>Chitinibacteraceae</taxon>
        <taxon>Iodobacter</taxon>
    </lineage>
</organism>
<evidence type="ECO:0000313" key="1">
    <source>
        <dbReference type="EMBL" id="NHQ88654.1"/>
    </source>
</evidence>
<dbReference type="InterPro" id="IPR032675">
    <property type="entry name" value="LRR_dom_sf"/>
</dbReference>